<sequence>MAMLQRVLGLSLARPARWGITASAAQPWARSIRHQAFDDAFDADELSEARKWRQSFQASSIPKGQTIFSRSSGPGGQHVNKTETKAITSWPVAELMSILPKMLHSGLRASKYYAERNDCISLQAQTSRSRTANAEENHQKLFEEIQRLYDQRVPSETSPETRQKYAQLKKSSTEVRLRAKKMQSSKKSSRRSGGHE</sequence>
<feature type="domain" description="Prokaryotic-type class I peptide chain release factors" evidence="2">
    <location>
        <begin position="68"/>
        <end position="190"/>
    </location>
</feature>
<keyword evidence="4" id="KW-1185">Reference proteome</keyword>
<dbReference type="PANTHER" id="PTHR11075:SF54">
    <property type="entry name" value="LARGE RIBOSOMAL SUBUNIT PROTEIN ML62"/>
    <property type="match status" value="1"/>
</dbReference>
<dbReference type="FunCoup" id="A0A1J7IGJ4">
    <property type="interactions" value="241"/>
</dbReference>
<dbReference type="InterPro" id="IPR000352">
    <property type="entry name" value="Pep_chain_release_fac_I"/>
</dbReference>
<proteinExistence type="predicted"/>
<evidence type="ECO:0000256" key="1">
    <source>
        <dbReference type="SAM" id="MobiDB-lite"/>
    </source>
</evidence>
<feature type="compositionally biased region" description="Basic residues" evidence="1">
    <location>
        <begin position="178"/>
        <end position="196"/>
    </location>
</feature>
<evidence type="ECO:0000313" key="3">
    <source>
        <dbReference type="EMBL" id="OIW26574.1"/>
    </source>
</evidence>
<name>A0A1J7IGJ4_9PEZI</name>
<dbReference type="GO" id="GO:0070126">
    <property type="term" value="P:mitochondrial translational termination"/>
    <property type="evidence" value="ECO:0007669"/>
    <property type="project" value="TreeGrafter"/>
</dbReference>
<dbReference type="Pfam" id="PF00472">
    <property type="entry name" value="RF-1"/>
    <property type="match status" value="1"/>
</dbReference>
<dbReference type="PANTHER" id="PTHR11075">
    <property type="entry name" value="PEPTIDE CHAIN RELEASE FACTOR"/>
    <property type="match status" value="1"/>
</dbReference>
<feature type="region of interest" description="Disordered" evidence="1">
    <location>
        <begin position="150"/>
        <end position="196"/>
    </location>
</feature>
<dbReference type="InParanoid" id="A0A1J7IGJ4"/>
<dbReference type="Proteomes" id="UP000182658">
    <property type="component" value="Unassembled WGS sequence"/>
</dbReference>
<dbReference type="OrthoDB" id="270639at2759"/>
<protein>
    <recommendedName>
        <fullName evidence="2">Prokaryotic-type class I peptide chain release factors domain-containing protein</fullName>
    </recommendedName>
</protein>
<dbReference type="AlphaFoldDB" id="A0A1J7IGJ4"/>
<evidence type="ECO:0000259" key="2">
    <source>
        <dbReference type="Pfam" id="PF00472"/>
    </source>
</evidence>
<dbReference type="Gene3D" id="3.30.160.20">
    <property type="match status" value="1"/>
</dbReference>
<evidence type="ECO:0000313" key="4">
    <source>
        <dbReference type="Proteomes" id="UP000182658"/>
    </source>
</evidence>
<dbReference type="GO" id="GO:0016150">
    <property type="term" value="F:translation release factor activity, codon nonspecific"/>
    <property type="evidence" value="ECO:0007669"/>
    <property type="project" value="TreeGrafter"/>
</dbReference>
<accession>A0A1J7IGJ4</accession>
<dbReference type="GO" id="GO:0004045">
    <property type="term" value="F:peptidyl-tRNA hydrolase activity"/>
    <property type="evidence" value="ECO:0007669"/>
    <property type="project" value="TreeGrafter"/>
</dbReference>
<reference evidence="3 4" key="1">
    <citation type="submission" date="2016-10" db="EMBL/GenBank/DDBJ databases">
        <title>Draft genome sequence of Coniochaeta ligniaria NRRL30616, a lignocellulolytic fungus for bioabatement of inhibitors in plant biomass hydrolysates.</title>
        <authorList>
            <consortium name="DOE Joint Genome Institute"/>
            <person name="Jimenez D.J."/>
            <person name="Hector R.E."/>
            <person name="Riley R."/>
            <person name="Sun H."/>
            <person name="Grigoriev I.V."/>
            <person name="Van Elsas J.D."/>
            <person name="Nichols N.N."/>
        </authorList>
    </citation>
    <scope>NUCLEOTIDE SEQUENCE [LARGE SCALE GENOMIC DNA]</scope>
    <source>
        <strain evidence="3 4">NRRL 30616</strain>
    </source>
</reference>
<gene>
    <name evidence="3" type="ORF">CONLIGDRAFT_480774</name>
</gene>
<dbReference type="InterPro" id="IPR052104">
    <property type="entry name" value="Mito_Release_Factor_mL62"/>
</dbReference>
<dbReference type="EMBL" id="KV875100">
    <property type="protein sequence ID" value="OIW26574.1"/>
    <property type="molecule type" value="Genomic_DNA"/>
</dbReference>
<organism evidence="3 4">
    <name type="scientific">Coniochaeta ligniaria NRRL 30616</name>
    <dbReference type="NCBI Taxonomy" id="1408157"/>
    <lineage>
        <taxon>Eukaryota</taxon>
        <taxon>Fungi</taxon>
        <taxon>Dikarya</taxon>
        <taxon>Ascomycota</taxon>
        <taxon>Pezizomycotina</taxon>
        <taxon>Sordariomycetes</taxon>
        <taxon>Sordariomycetidae</taxon>
        <taxon>Coniochaetales</taxon>
        <taxon>Coniochaetaceae</taxon>
        <taxon>Coniochaeta</taxon>
    </lineage>
</organism>
<dbReference type="GO" id="GO:0005762">
    <property type="term" value="C:mitochondrial large ribosomal subunit"/>
    <property type="evidence" value="ECO:0007669"/>
    <property type="project" value="TreeGrafter"/>
</dbReference>
<dbReference type="STRING" id="1408157.A0A1J7IGJ4"/>